<sequence>MNVSNRVVVLISYPSRNYEKSSKCLQTLVSLYLRLRNYDEAKVKPGTLMWRQALKSVLQECGSIRRALIGAVSITKRKVYDKRRLKRVSCNLPPEDGLDVEIAKPYHRSGRRRNVPESSLLAVLDRDDLTPSPFSPRSVISELYARLPEYILMKQDFGFNGKIAIGHVSSDAADKFKHHY</sequence>
<proteinExistence type="predicted"/>
<protein>
    <submittedName>
        <fullName evidence="1">Uncharacterized protein</fullName>
    </submittedName>
</protein>
<comment type="caution">
    <text evidence="1">The sequence shown here is derived from an EMBL/GenBank/DDBJ whole genome shotgun (WGS) entry which is preliminary data.</text>
</comment>
<name>A0A4Y2K5S5_ARAVE</name>
<evidence type="ECO:0000313" key="2">
    <source>
        <dbReference type="Proteomes" id="UP000499080"/>
    </source>
</evidence>
<reference evidence="1 2" key="1">
    <citation type="journal article" date="2019" name="Sci. Rep.">
        <title>Orb-weaving spider Araneus ventricosus genome elucidates the spidroin gene catalogue.</title>
        <authorList>
            <person name="Kono N."/>
            <person name="Nakamura H."/>
            <person name="Ohtoshi R."/>
            <person name="Moran D.A.P."/>
            <person name="Shinohara A."/>
            <person name="Yoshida Y."/>
            <person name="Fujiwara M."/>
            <person name="Mori M."/>
            <person name="Tomita M."/>
            <person name="Arakawa K."/>
        </authorList>
    </citation>
    <scope>NUCLEOTIDE SEQUENCE [LARGE SCALE GENOMIC DNA]</scope>
</reference>
<organism evidence="1 2">
    <name type="scientific">Araneus ventricosus</name>
    <name type="common">Orbweaver spider</name>
    <name type="synonym">Epeira ventricosa</name>
    <dbReference type="NCBI Taxonomy" id="182803"/>
    <lineage>
        <taxon>Eukaryota</taxon>
        <taxon>Metazoa</taxon>
        <taxon>Ecdysozoa</taxon>
        <taxon>Arthropoda</taxon>
        <taxon>Chelicerata</taxon>
        <taxon>Arachnida</taxon>
        <taxon>Araneae</taxon>
        <taxon>Araneomorphae</taxon>
        <taxon>Entelegynae</taxon>
        <taxon>Araneoidea</taxon>
        <taxon>Araneidae</taxon>
        <taxon>Araneus</taxon>
    </lineage>
</organism>
<accession>A0A4Y2K5S5</accession>
<evidence type="ECO:0000313" key="1">
    <source>
        <dbReference type="EMBL" id="GBM97800.1"/>
    </source>
</evidence>
<dbReference type="Proteomes" id="UP000499080">
    <property type="component" value="Unassembled WGS sequence"/>
</dbReference>
<dbReference type="AlphaFoldDB" id="A0A4Y2K5S5"/>
<keyword evidence="2" id="KW-1185">Reference proteome</keyword>
<gene>
    <name evidence="1" type="ORF">AVEN_101211_1</name>
</gene>
<dbReference type="EMBL" id="BGPR01004268">
    <property type="protein sequence ID" value="GBM97800.1"/>
    <property type="molecule type" value="Genomic_DNA"/>
</dbReference>